<dbReference type="Proteomes" id="UP000283946">
    <property type="component" value="Chromosome"/>
</dbReference>
<evidence type="ECO:0000313" key="2">
    <source>
        <dbReference type="EMBL" id="AZZ54592.1"/>
    </source>
</evidence>
<keyword evidence="1" id="KW-1133">Transmembrane helix</keyword>
<feature type="transmembrane region" description="Helical" evidence="1">
    <location>
        <begin position="57"/>
        <end position="76"/>
    </location>
</feature>
<evidence type="ECO:0000313" key="3">
    <source>
        <dbReference type="Proteomes" id="UP000283946"/>
    </source>
</evidence>
<dbReference type="KEGG" id="ria:C7V51_00835"/>
<accession>A0AAD1ABX8</accession>
<dbReference type="EMBL" id="CP028130">
    <property type="protein sequence ID" value="AZZ54592.1"/>
    <property type="molecule type" value="Genomic_DNA"/>
</dbReference>
<sequence length="100" mass="10573">MELLFATLFGALIGLGARYTVPHRHLHGSVLVPALGGLIAAVLWVALTWAGLPWDGGLIWIITLAVTAVAVVLIALPLGRFRARRDEAALQAMLSGRVAP</sequence>
<organism evidence="2 3">
    <name type="scientific">Rathayibacter iranicus</name>
    <dbReference type="NCBI Taxonomy" id="59737"/>
    <lineage>
        <taxon>Bacteria</taxon>
        <taxon>Bacillati</taxon>
        <taxon>Actinomycetota</taxon>
        <taxon>Actinomycetes</taxon>
        <taxon>Micrococcales</taxon>
        <taxon>Microbacteriaceae</taxon>
        <taxon>Rathayibacter</taxon>
    </lineage>
</organism>
<keyword evidence="1" id="KW-0472">Membrane</keyword>
<dbReference type="RefSeq" id="WP_104263805.1">
    <property type="nucleotide sequence ID" value="NZ_CP028130.1"/>
</dbReference>
<reference evidence="2 3" key="1">
    <citation type="submission" date="2018-03" db="EMBL/GenBank/DDBJ databases">
        <title>Bacteriophage NCPPB3778 and a type I-E CRISPR drive the evolution of the US Biological Select Agent, Rathayibacter toxicus.</title>
        <authorList>
            <person name="Davis E.W.II."/>
            <person name="Tabima J.F."/>
            <person name="Weisberg A.J."/>
            <person name="Dantas Lopes L."/>
            <person name="Wiseman M.S."/>
            <person name="Wiseman M.S."/>
            <person name="Pupko T."/>
            <person name="Belcher M.S."/>
            <person name="Sechler A.J."/>
            <person name="Tancos M.A."/>
            <person name="Schroeder B.K."/>
            <person name="Murray T.D."/>
            <person name="Luster D.G."/>
            <person name="Schneider W.L."/>
            <person name="Rogers E."/>
            <person name="Andreote F.D."/>
            <person name="Grunwald N.J."/>
            <person name="Putnam M.L."/>
            <person name="Chang J.H."/>
        </authorList>
    </citation>
    <scope>NUCLEOTIDE SEQUENCE [LARGE SCALE GENOMIC DNA]</scope>
    <source>
        <strain evidence="2 3">NCCPB 2253</strain>
    </source>
</reference>
<dbReference type="AlphaFoldDB" id="A0AAD1ABX8"/>
<proteinExistence type="predicted"/>
<gene>
    <name evidence="2" type="ORF">C7V51_00835</name>
</gene>
<feature type="transmembrane region" description="Helical" evidence="1">
    <location>
        <begin position="28"/>
        <end position="50"/>
    </location>
</feature>
<keyword evidence="1" id="KW-0812">Transmembrane</keyword>
<name>A0AAD1ABX8_9MICO</name>
<evidence type="ECO:0000256" key="1">
    <source>
        <dbReference type="SAM" id="Phobius"/>
    </source>
</evidence>
<protein>
    <submittedName>
        <fullName evidence="2">Uncharacterized protein</fullName>
    </submittedName>
</protein>